<dbReference type="Gene3D" id="3.30.950.30">
    <property type="entry name" value="Schlafen, AAA domain"/>
    <property type="match status" value="1"/>
</dbReference>
<dbReference type="InterPro" id="IPR007421">
    <property type="entry name" value="Schlafen_AlbA_2_dom"/>
</dbReference>
<dbReference type="SUPFAM" id="SSF46785">
    <property type="entry name" value="Winged helix' DNA-binding domain"/>
    <property type="match status" value="1"/>
</dbReference>
<sequence length="625" mass="70238">MKLSRSELLARIKTYEWSDFEVKAAQNEVPRDAFETISAFANTAGGHLVFGVQQQRDEFEVVGVLALDKVQNDLLSALRSREKISYQMVTSDDVIETETGKLLVFYIPEAPRQHKPVYLNGDIRRSYIRRGAGDQRCNEDDIRRFLRAAGGPSYESEAVDLDLEASVDAATLERYRQRFQAQNPNHSCIPYDNAHFLEHWALAVAGEGGLRPTRAAILLFGTGAALRTMMPRPLVDCRWADYPWDAPAPERRWLDRLVCEENLWTCWEQLADRYVQNASKPFAIELRTMERQDRPEDFISFREAAINLLMHQDFEETTRAATIAFHPDRVVFENPGYSRAHKADLLEPGAKDVRNPLIVSMFRRVGLSEQAGTGIGAIFSDWRRRGRVPPEIINDVPSYSFRLSLLAKELMSERQLLFQASLGARLSDPEAHALAILCGQSHVSLPEFRASLGMGTADTLAVLGRLETQVLASRIGRADGACYELAAHLRDRWPFPGLGKVTPGSSLVTDQAARREESLVTDQAPPQGDDGRRAARPINKLTVQQRQLLAACDTPRRQTELMALLGVTHRTQFRTFHLQPLIDGGLLQPQFPDNPRHPRQRYSLTPVGAEIVGRQLKAEGASNEP</sequence>
<reference evidence="4" key="1">
    <citation type="journal article" date="2023" name="Int. J. Syst. Evol. Microbiol.">
        <title>Methylocystis iwaonis sp. nov., a type II methane-oxidizing bacterium from surface soil of a rice paddy field in Japan, and emended description of the genus Methylocystis (ex Whittenbury et al. 1970) Bowman et al. 1993.</title>
        <authorList>
            <person name="Kaise H."/>
            <person name="Sawadogo J.B."/>
            <person name="Alam M.S."/>
            <person name="Ueno C."/>
            <person name="Dianou D."/>
            <person name="Shinjo R."/>
            <person name="Asakawa S."/>
        </authorList>
    </citation>
    <scope>NUCLEOTIDE SEQUENCE</scope>
    <source>
        <strain evidence="4">LMG27198</strain>
    </source>
</reference>
<dbReference type="Pfam" id="PF04326">
    <property type="entry name" value="SLFN_AlbA_2"/>
    <property type="match status" value="1"/>
</dbReference>
<evidence type="ECO:0000256" key="1">
    <source>
        <dbReference type="SAM" id="MobiDB-lite"/>
    </source>
</evidence>
<dbReference type="PANTHER" id="PTHR30595">
    <property type="entry name" value="GLPR-RELATED TRANSCRIPTIONAL REPRESSOR"/>
    <property type="match status" value="1"/>
</dbReference>
<dbReference type="Pfam" id="PF21247">
    <property type="entry name" value="Fic-like_C"/>
    <property type="match status" value="1"/>
</dbReference>
<protein>
    <recommendedName>
        <fullName evidence="6">Transcriptional regulator</fullName>
    </recommendedName>
</protein>
<keyword evidence="5" id="KW-1185">Reference proteome</keyword>
<evidence type="ECO:0000259" key="3">
    <source>
        <dbReference type="Pfam" id="PF21247"/>
    </source>
</evidence>
<accession>A0A9W6GYQ4</accession>
<evidence type="ECO:0008006" key="6">
    <source>
        <dbReference type="Google" id="ProtNLM"/>
    </source>
</evidence>
<gene>
    <name evidence="4" type="ORF">LMG27198_45540</name>
</gene>
<evidence type="ECO:0000313" key="5">
    <source>
        <dbReference type="Proteomes" id="UP001144323"/>
    </source>
</evidence>
<dbReference type="RefSeq" id="WP_281806425.1">
    <property type="nucleotide sequence ID" value="NZ_BSEC01000004.1"/>
</dbReference>
<feature type="domain" description="Filamentation induced by cAMP protein Fic-like C-terminal" evidence="3">
    <location>
        <begin position="546"/>
        <end position="605"/>
    </location>
</feature>
<dbReference type="Pfam" id="PF13749">
    <property type="entry name" value="HATPase_c_4"/>
    <property type="match status" value="1"/>
</dbReference>
<dbReference type="InterPro" id="IPR036390">
    <property type="entry name" value="WH_DNA-bd_sf"/>
</dbReference>
<evidence type="ECO:0000259" key="2">
    <source>
        <dbReference type="Pfam" id="PF04326"/>
    </source>
</evidence>
<dbReference type="AlphaFoldDB" id="A0A9W6GYQ4"/>
<dbReference type="EMBL" id="BSEC01000004">
    <property type="protein sequence ID" value="GLI95562.1"/>
    <property type="molecule type" value="Genomic_DNA"/>
</dbReference>
<dbReference type="InterPro" id="IPR038475">
    <property type="entry name" value="RecG_C_sf"/>
</dbReference>
<dbReference type="PANTHER" id="PTHR30595:SF6">
    <property type="entry name" value="SCHLAFEN ALBA-2 DOMAIN-CONTAINING PROTEIN"/>
    <property type="match status" value="1"/>
</dbReference>
<organism evidence="4 5">
    <name type="scientific">Methylocystis echinoides</name>
    <dbReference type="NCBI Taxonomy" id="29468"/>
    <lineage>
        <taxon>Bacteria</taxon>
        <taxon>Pseudomonadati</taxon>
        <taxon>Pseudomonadota</taxon>
        <taxon>Alphaproteobacteria</taxon>
        <taxon>Hyphomicrobiales</taxon>
        <taxon>Methylocystaceae</taxon>
        <taxon>Methylocystis</taxon>
    </lineage>
</organism>
<feature type="region of interest" description="Disordered" evidence="1">
    <location>
        <begin position="510"/>
        <end position="535"/>
    </location>
</feature>
<dbReference type="InterPro" id="IPR049514">
    <property type="entry name" value="Fic-like_C"/>
</dbReference>
<dbReference type="Gene3D" id="3.30.565.60">
    <property type="match status" value="1"/>
</dbReference>
<dbReference type="Proteomes" id="UP001144323">
    <property type="component" value="Unassembled WGS sequence"/>
</dbReference>
<feature type="domain" description="Schlafen AlbA-2" evidence="2">
    <location>
        <begin position="16"/>
        <end position="138"/>
    </location>
</feature>
<name>A0A9W6GYQ4_9HYPH</name>
<comment type="caution">
    <text evidence="4">The sequence shown here is derived from an EMBL/GenBank/DDBJ whole genome shotgun (WGS) entry which is preliminary data.</text>
</comment>
<proteinExistence type="predicted"/>
<dbReference type="InterPro" id="IPR038461">
    <property type="entry name" value="Schlafen_AlbA_2_dom_sf"/>
</dbReference>
<evidence type="ECO:0000313" key="4">
    <source>
        <dbReference type="EMBL" id="GLI95562.1"/>
    </source>
</evidence>